<dbReference type="Pfam" id="PF00593">
    <property type="entry name" value="TonB_dep_Rec_b-barrel"/>
    <property type="match status" value="1"/>
</dbReference>
<evidence type="ECO:0000259" key="11">
    <source>
        <dbReference type="Pfam" id="PF00593"/>
    </source>
</evidence>
<dbReference type="Gene3D" id="2.170.130.10">
    <property type="entry name" value="TonB-dependent receptor, plug domain"/>
    <property type="match status" value="1"/>
</dbReference>
<evidence type="ECO:0000256" key="10">
    <source>
        <dbReference type="SAM" id="SignalP"/>
    </source>
</evidence>
<gene>
    <name evidence="13" type="ORF">GQR91_05800</name>
    <name evidence="14" type="ORF">SAMN05216557_105107</name>
</gene>
<dbReference type="EMBL" id="WSUT01000005">
    <property type="protein sequence ID" value="MWC43176.1"/>
    <property type="molecule type" value="Genomic_DNA"/>
</dbReference>
<dbReference type="GO" id="GO:0009279">
    <property type="term" value="C:cell outer membrane"/>
    <property type="evidence" value="ECO:0007669"/>
    <property type="project" value="UniProtKB-SubCell"/>
</dbReference>
<keyword evidence="5 9" id="KW-0798">TonB box</keyword>
<keyword evidence="10" id="KW-0732">Signal</keyword>
<dbReference type="SUPFAM" id="SSF56935">
    <property type="entry name" value="Porins"/>
    <property type="match status" value="1"/>
</dbReference>
<evidence type="ECO:0000256" key="9">
    <source>
        <dbReference type="RuleBase" id="RU003357"/>
    </source>
</evidence>
<dbReference type="Gene3D" id="2.40.170.20">
    <property type="entry name" value="TonB-dependent receptor, beta-barrel domain"/>
    <property type="match status" value="1"/>
</dbReference>
<dbReference type="InterPro" id="IPR037066">
    <property type="entry name" value="Plug_dom_sf"/>
</dbReference>
<dbReference type="InterPro" id="IPR012910">
    <property type="entry name" value="Plug_dom"/>
</dbReference>
<dbReference type="Pfam" id="PF07715">
    <property type="entry name" value="Plug"/>
    <property type="match status" value="1"/>
</dbReference>
<feature type="domain" description="TonB-dependent receptor-like beta-barrel" evidence="11">
    <location>
        <begin position="400"/>
        <end position="916"/>
    </location>
</feature>
<dbReference type="OrthoDB" id="7051241at2"/>
<feature type="chain" id="PRO_5036307354" evidence="10">
    <location>
        <begin position="27"/>
        <end position="953"/>
    </location>
</feature>
<keyword evidence="7 8" id="KW-0998">Cell outer membrane</keyword>
<evidence type="ECO:0000256" key="1">
    <source>
        <dbReference type="ARBA" id="ARBA00004571"/>
    </source>
</evidence>
<keyword evidence="6 8" id="KW-0472">Membrane</keyword>
<evidence type="ECO:0000256" key="7">
    <source>
        <dbReference type="ARBA" id="ARBA00023237"/>
    </source>
</evidence>
<evidence type="ECO:0000313" key="16">
    <source>
        <dbReference type="Proteomes" id="UP000436801"/>
    </source>
</evidence>
<dbReference type="InterPro" id="IPR000531">
    <property type="entry name" value="Beta-barrel_TonB"/>
</dbReference>
<feature type="domain" description="TonB-dependent receptor plug" evidence="12">
    <location>
        <begin position="63"/>
        <end position="172"/>
    </location>
</feature>
<comment type="subcellular location">
    <subcellularLocation>
        <location evidence="1 8">Cell outer membrane</location>
        <topology evidence="1 8">Multi-pass membrane protein</topology>
    </subcellularLocation>
</comment>
<evidence type="ECO:0000256" key="2">
    <source>
        <dbReference type="ARBA" id="ARBA00022448"/>
    </source>
</evidence>
<organism evidence="14 15">
    <name type="scientific">Sphingomonas carotinifaciens</name>
    <dbReference type="NCBI Taxonomy" id="1166323"/>
    <lineage>
        <taxon>Bacteria</taxon>
        <taxon>Pseudomonadati</taxon>
        <taxon>Pseudomonadota</taxon>
        <taxon>Alphaproteobacteria</taxon>
        <taxon>Sphingomonadales</taxon>
        <taxon>Sphingomonadaceae</taxon>
        <taxon>Sphingomonas</taxon>
    </lineage>
</organism>
<dbReference type="AlphaFoldDB" id="A0A1G7NDV8"/>
<dbReference type="PROSITE" id="PS52016">
    <property type="entry name" value="TONB_DEPENDENT_REC_3"/>
    <property type="match status" value="1"/>
</dbReference>
<sequence>MKTCKFRLLATVFMAGVVSTAFPAFAQQATPADGDAQTTSETETGSGGDIVVTGSRIASRALQTAAPVAVVGQEEFQLSGSVNVESVINTLPQVIPGSTAFSNNPGGGVSTLNLRGLGSQRTLVLVNGRRWVSYDTSQVVDLNTIPAFLLEGIDVVTGGASAVYGSDAVAGVVNFRLRNNLNGVLVGGQYGITQRGDGARYETYLAVGGDLGDRGHATVYGEYYNRDSIFQGARDFSESALGENATSTGLIPAGSSTTPFGRFTSTNPNCPAGNVFCSPGAYFTAPGVSRTRTATDLYNYAVDNYLMVPQERYLIGGYADYEVKDGHTAYLEATFVNNRVANELAPTPVTGTFQVNINTVAPFLSANDIAALRVLDAAAAVGNTVGDGIVPLTVQRRINEAGRRNSLDERSAFRLLAGVRGDITEWLNYDAYYSYARTRNSNVQRGNISRSAFQAGLNGTADAINIFGPGTLTPAMLDQITILAQNGDTSVLQVANASMSGSLFNLGMGAEDIGFALGGEYRKMSSEFIPDTALSSGDVIGFNAGDPTAGSYNVKEVFGEIRVPILADKPFFNRLELHGAGRYSDYSLGAVGGVWTYAGDFTWAPIRDIMFRGQYQRAVRAPNVGELFGGQATGFYQAQDPCALASAATDASVRNICIATGVPAGSVGSDTLTLNSQIQATVGGNPNLQEEKSDSYTAGVVLTPTFIRGLSIRVDYFNIKVENTISQLGGGVSNALNLCYNVIQNVNSVYCQAFQGTRNALGQFDGVVAPQILNANVGRLQVEGVDFAADLSTRLGFSLLGGEETRLNATLQGTYTARNDLTPVQDLPDQINRCAGNFGILACGTPTPKWKWTSRVSLLDGPSTISARWRHLSSVRDDNPDTTYFVERIPSYDVFDLTFSFAVNSSMNFSVGVNNIFDKQPKILGLNQEQANTYPGVYDVLGRDFFAAVRFEF</sequence>
<name>A0A1G7NDV8_9SPHN</name>
<accession>A0A1G7NDV8</accession>
<dbReference type="PANTHER" id="PTHR47234:SF2">
    <property type="entry name" value="TONB-DEPENDENT RECEPTOR"/>
    <property type="match status" value="1"/>
</dbReference>
<dbReference type="EMBL" id="FNBI01000005">
    <property type="protein sequence ID" value="SDF71480.1"/>
    <property type="molecule type" value="Genomic_DNA"/>
</dbReference>
<keyword evidence="15" id="KW-1185">Reference proteome</keyword>
<keyword evidence="14" id="KW-0675">Receptor</keyword>
<dbReference type="PANTHER" id="PTHR47234">
    <property type="match status" value="1"/>
</dbReference>
<dbReference type="InterPro" id="IPR036942">
    <property type="entry name" value="Beta-barrel_TonB_sf"/>
</dbReference>
<evidence type="ECO:0000313" key="14">
    <source>
        <dbReference type="EMBL" id="SDF71480.1"/>
    </source>
</evidence>
<proteinExistence type="inferred from homology"/>
<comment type="similarity">
    <text evidence="8 9">Belongs to the TonB-dependent receptor family.</text>
</comment>
<evidence type="ECO:0000256" key="4">
    <source>
        <dbReference type="ARBA" id="ARBA00022692"/>
    </source>
</evidence>
<reference evidence="14 15" key="1">
    <citation type="submission" date="2016-10" db="EMBL/GenBank/DDBJ databases">
        <authorList>
            <person name="Varghese N."/>
            <person name="Submissions S."/>
        </authorList>
    </citation>
    <scope>NUCLEOTIDE SEQUENCE [LARGE SCALE GENOMIC DNA]</scope>
    <source>
        <strain evidence="14 15">S7-754</strain>
    </source>
</reference>
<keyword evidence="3 8" id="KW-1134">Transmembrane beta strand</keyword>
<keyword evidence="4 8" id="KW-0812">Transmembrane</keyword>
<evidence type="ECO:0000256" key="6">
    <source>
        <dbReference type="ARBA" id="ARBA00023136"/>
    </source>
</evidence>
<dbReference type="Proteomes" id="UP000436801">
    <property type="component" value="Unassembled WGS sequence"/>
</dbReference>
<protein>
    <submittedName>
        <fullName evidence="13 14">TonB-dependent receptor</fullName>
    </submittedName>
</protein>
<keyword evidence="2 8" id="KW-0813">Transport</keyword>
<evidence type="ECO:0000256" key="3">
    <source>
        <dbReference type="ARBA" id="ARBA00022452"/>
    </source>
</evidence>
<reference evidence="13 16" key="2">
    <citation type="submission" date="2019-12" db="EMBL/GenBank/DDBJ databases">
        <authorList>
            <person name="Zheng J."/>
        </authorList>
    </citation>
    <scope>NUCLEOTIDE SEQUENCE [LARGE SCALE GENOMIC DNA]</scope>
    <source>
        <strain evidence="13 16">DSM 27347</strain>
    </source>
</reference>
<evidence type="ECO:0000313" key="15">
    <source>
        <dbReference type="Proteomes" id="UP000323502"/>
    </source>
</evidence>
<evidence type="ECO:0000259" key="12">
    <source>
        <dbReference type="Pfam" id="PF07715"/>
    </source>
</evidence>
<dbReference type="Proteomes" id="UP000323502">
    <property type="component" value="Unassembled WGS sequence"/>
</dbReference>
<evidence type="ECO:0000313" key="13">
    <source>
        <dbReference type="EMBL" id="MWC43176.1"/>
    </source>
</evidence>
<dbReference type="InterPro" id="IPR039426">
    <property type="entry name" value="TonB-dep_rcpt-like"/>
</dbReference>
<feature type="signal peptide" evidence="10">
    <location>
        <begin position="1"/>
        <end position="26"/>
    </location>
</feature>
<evidence type="ECO:0000256" key="8">
    <source>
        <dbReference type="PROSITE-ProRule" id="PRU01360"/>
    </source>
</evidence>
<evidence type="ECO:0000256" key="5">
    <source>
        <dbReference type="ARBA" id="ARBA00023077"/>
    </source>
</evidence>